<keyword evidence="9" id="KW-0511">Multifunctional enzyme</keyword>
<dbReference type="PANTHER" id="PTHR43612">
    <property type="entry name" value="TRIFUNCTIONAL ENZYME SUBUNIT ALPHA"/>
    <property type="match status" value="1"/>
</dbReference>
<dbReference type="InterPro" id="IPR050136">
    <property type="entry name" value="FA_oxidation_alpha_subunit"/>
</dbReference>
<dbReference type="Pfam" id="PF02737">
    <property type="entry name" value="3HCDH_N"/>
    <property type="match status" value="1"/>
</dbReference>
<dbReference type="Pfam" id="PF00378">
    <property type="entry name" value="ECH_1"/>
    <property type="match status" value="1"/>
</dbReference>
<evidence type="ECO:0000313" key="14">
    <source>
        <dbReference type="Proteomes" id="UP001209701"/>
    </source>
</evidence>
<evidence type="ECO:0000256" key="3">
    <source>
        <dbReference type="ARBA" id="ARBA00022832"/>
    </source>
</evidence>
<evidence type="ECO:0000256" key="6">
    <source>
        <dbReference type="ARBA" id="ARBA00023027"/>
    </source>
</evidence>
<dbReference type="Gene3D" id="3.40.50.720">
    <property type="entry name" value="NAD(P)-binding Rossmann-like Domain"/>
    <property type="match status" value="1"/>
</dbReference>
<evidence type="ECO:0000256" key="2">
    <source>
        <dbReference type="ARBA" id="ARBA00007005"/>
    </source>
</evidence>
<dbReference type="CDD" id="cd06558">
    <property type="entry name" value="crotonase-like"/>
    <property type="match status" value="1"/>
</dbReference>
<evidence type="ECO:0000256" key="7">
    <source>
        <dbReference type="ARBA" id="ARBA00023098"/>
    </source>
</evidence>
<keyword evidence="8" id="KW-0456">Lyase</keyword>
<evidence type="ECO:0000256" key="4">
    <source>
        <dbReference type="ARBA" id="ARBA00022963"/>
    </source>
</evidence>
<evidence type="ECO:0000256" key="1">
    <source>
        <dbReference type="ARBA" id="ARBA00005005"/>
    </source>
</evidence>
<dbReference type="InterPro" id="IPR029045">
    <property type="entry name" value="ClpP/crotonase-like_dom_sf"/>
</dbReference>
<keyword evidence="3" id="KW-0276">Fatty acid metabolism</keyword>
<evidence type="ECO:0000259" key="12">
    <source>
        <dbReference type="Pfam" id="PF02737"/>
    </source>
</evidence>
<evidence type="ECO:0000256" key="5">
    <source>
        <dbReference type="ARBA" id="ARBA00023002"/>
    </source>
</evidence>
<dbReference type="InterPro" id="IPR008927">
    <property type="entry name" value="6-PGluconate_DH-like_C_sf"/>
</dbReference>
<feature type="domain" description="3-hydroxyacyl-CoA dehydrogenase C-terminal" evidence="11">
    <location>
        <begin position="496"/>
        <end position="595"/>
    </location>
</feature>
<keyword evidence="5" id="KW-0560">Oxidoreductase</keyword>
<dbReference type="InterPro" id="IPR001753">
    <property type="entry name" value="Enoyl-CoA_hydra/iso"/>
</dbReference>
<evidence type="ECO:0000256" key="8">
    <source>
        <dbReference type="ARBA" id="ARBA00023239"/>
    </source>
</evidence>
<dbReference type="SUPFAM" id="SSF51735">
    <property type="entry name" value="NAD(P)-binding Rossmann-fold domains"/>
    <property type="match status" value="1"/>
</dbReference>
<comment type="pathway">
    <text evidence="1">Lipid metabolism; fatty acid beta-oxidation.</text>
</comment>
<comment type="caution">
    <text evidence="13">The sequence shown here is derived from an EMBL/GenBank/DDBJ whole genome shotgun (WGS) entry which is preliminary data.</text>
</comment>
<dbReference type="InterPro" id="IPR006176">
    <property type="entry name" value="3-OHacyl-CoA_DH_NAD-bd"/>
</dbReference>
<keyword evidence="14" id="KW-1185">Reference proteome</keyword>
<comment type="similarity">
    <text evidence="2">In the central section; belongs to the 3-hydroxyacyl-CoA dehydrogenase family.</text>
</comment>
<keyword evidence="7" id="KW-0443">Lipid metabolism</keyword>
<protein>
    <submittedName>
        <fullName evidence="13">3-hydroxyacyl-CoA dehydrogenase NAD-binding domain-containing protein</fullName>
    </submittedName>
</protein>
<evidence type="ECO:0000256" key="10">
    <source>
        <dbReference type="ARBA" id="ARBA00049556"/>
    </source>
</evidence>
<dbReference type="EMBL" id="JAJIRN010000007">
    <property type="protein sequence ID" value="MCV2369648.1"/>
    <property type="molecule type" value="Genomic_DNA"/>
</dbReference>
<dbReference type="InterPro" id="IPR006108">
    <property type="entry name" value="3HC_DH_C"/>
</dbReference>
<dbReference type="RefSeq" id="WP_263572231.1">
    <property type="nucleotide sequence ID" value="NZ_JAJIRN010000007.1"/>
</dbReference>
<evidence type="ECO:0000256" key="9">
    <source>
        <dbReference type="ARBA" id="ARBA00023268"/>
    </source>
</evidence>
<dbReference type="SUPFAM" id="SSF48179">
    <property type="entry name" value="6-phosphogluconate dehydrogenase C-terminal domain-like"/>
    <property type="match status" value="2"/>
</dbReference>
<dbReference type="Gene3D" id="1.10.1040.50">
    <property type="match status" value="1"/>
</dbReference>
<dbReference type="PANTHER" id="PTHR43612:SF3">
    <property type="entry name" value="TRIFUNCTIONAL ENZYME SUBUNIT ALPHA, MITOCHONDRIAL"/>
    <property type="match status" value="1"/>
</dbReference>
<feature type="domain" description="3-hydroxyacyl-CoA dehydrogenase NAD binding" evidence="12">
    <location>
        <begin position="315"/>
        <end position="493"/>
    </location>
</feature>
<evidence type="ECO:0000313" key="13">
    <source>
        <dbReference type="EMBL" id="MCV2369648.1"/>
    </source>
</evidence>
<proteinExistence type="inferred from homology"/>
<dbReference type="Proteomes" id="UP001209701">
    <property type="component" value="Unassembled WGS sequence"/>
</dbReference>
<reference evidence="13 14" key="1">
    <citation type="submission" date="2021-11" db="EMBL/GenBank/DDBJ databases">
        <authorList>
            <person name="Liang Q."/>
            <person name="Mou H."/>
            <person name="Liu Z."/>
        </authorList>
    </citation>
    <scope>NUCLEOTIDE SEQUENCE [LARGE SCALE GENOMIC DNA]</scope>
    <source>
        <strain evidence="13 14">CHU3</strain>
    </source>
</reference>
<dbReference type="Pfam" id="PF00725">
    <property type="entry name" value="3HCDH"/>
    <property type="match status" value="1"/>
</dbReference>
<dbReference type="SUPFAM" id="SSF52096">
    <property type="entry name" value="ClpP/crotonase"/>
    <property type="match status" value="1"/>
</dbReference>
<name>A0ABT2YHW1_9BURK</name>
<keyword evidence="6" id="KW-0520">NAD</keyword>
<evidence type="ECO:0000259" key="11">
    <source>
        <dbReference type="Pfam" id="PF00725"/>
    </source>
</evidence>
<organism evidence="13 14">
    <name type="scientific">Roseateles oligotrophus</name>
    <dbReference type="NCBI Taxonomy" id="1769250"/>
    <lineage>
        <taxon>Bacteria</taxon>
        <taxon>Pseudomonadati</taxon>
        <taxon>Pseudomonadota</taxon>
        <taxon>Betaproteobacteria</taxon>
        <taxon>Burkholderiales</taxon>
        <taxon>Sphaerotilaceae</taxon>
        <taxon>Roseateles</taxon>
    </lineage>
</organism>
<comment type="catalytic activity">
    <reaction evidence="10">
        <text>a (3S)-3-hydroxyacyl-CoA + NAD(+) = a 3-oxoacyl-CoA + NADH + H(+)</text>
        <dbReference type="Rhea" id="RHEA:22432"/>
        <dbReference type="ChEBI" id="CHEBI:15378"/>
        <dbReference type="ChEBI" id="CHEBI:57318"/>
        <dbReference type="ChEBI" id="CHEBI:57540"/>
        <dbReference type="ChEBI" id="CHEBI:57945"/>
        <dbReference type="ChEBI" id="CHEBI:90726"/>
        <dbReference type="EC" id="1.1.1.35"/>
    </reaction>
</comment>
<accession>A0ABT2YHW1</accession>
<sequence length="711" mass="75503">MTSDITTLLGDDGILVATMDSAGRPMNILNEAMAGPLAEIVDRLEADPAIKGLILTSAKKDFLAGADVDRLWAIGSAQEAFDESMQLKAFIRRLELCGKPVVAAIHGMCLGGGLEIAMGCHWRIVVDDGKAQLGLPEVKLGLLPGGGGTVRMPRLVGMQQALQWMAEGTEVRAAQALASGLVNQLAASKDEALQQARAWCLANPRPKQPWDLPKFRYPGGDSRTPAAAQLFAVAPSMASAKSFGNYPAVTHIMSSVFEGGVVGFDAALAIESRYFAACAISPESRNLIGTLWYQLAAIKKGQSRPAGFATTKVGKLGILGAGMMGAGIAYAAAKAGIEVVLLDSTQAAALRGLAYSQGLLDKAVKKGRSTPEKREALLALITPTTDYAKLAGCDLLIEAVFEDRAVKAEVTQQAEAVISADAVFASNTSTLPISGLARASSRPANFIGLHFFSPVDKMPLVEIIVGAQTSDETLARSFDFVLQIGKTPIVVNDSRGFYTSRVFATYVMEGLAMLKEGVHPRAIEQAGLQAGMPMPPLALQDEVSLSLGLHVADQTRKDLAAEGQSYVEHPGESVLRQMCALGRIGKKAGLGFYDYREGDKTLWPGLAEHYPLAASQAEQAELMDRLMFAQANEAARCLEEGVLRSVADANIGSIFGWGFAPFQGGALQFINAMGLPRFIQRSEQLAAAFGDRFKPAEIVRVKAAQATNFSD</sequence>
<keyword evidence="4" id="KW-0442">Lipid degradation</keyword>
<dbReference type="InterPro" id="IPR036291">
    <property type="entry name" value="NAD(P)-bd_dom_sf"/>
</dbReference>
<gene>
    <name evidence="13" type="ORF">LNV07_16330</name>
</gene>
<dbReference type="Gene3D" id="3.90.226.10">
    <property type="entry name" value="2-enoyl-CoA Hydratase, Chain A, domain 1"/>
    <property type="match status" value="1"/>
</dbReference>